<reference evidence="2" key="1">
    <citation type="journal article" date="2010" name="Genome Res.">
        <title>Population genomic sequencing of Coccidioides fungi reveals recent hybridization and transposon control.</title>
        <authorList>
            <person name="Neafsey D.E."/>
            <person name="Barker B.M."/>
            <person name="Sharpton T.J."/>
            <person name="Stajich J.E."/>
            <person name="Park D.J."/>
            <person name="Whiston E."/>
            <person name="Hung C.-Y."/>
            <person name="McMahan C."/>
            <person name="White J."/>
            <person name="Sykes S."/>
            <person name="Heiman D."/>
            <person name="Young S."/>
            <person name="Zeng Q."/>
            <person name="Abouelleil A."/>
            <person name="Aftuck L."/>
            <person name="Bessette D."/>
            <person name="Brown A."/>
            <person name="FitzGerald M."/>
            <person name="Lui A."/>
            <person name="Macdonald J.P."/>
            <person name="Priest M."/>
            <person name="Orbach M.J."/>
            <person name="Galgiani J.N."/>
            <person name="Kirkland T.N."/>
            <person name="Cole G.T."/>
            <person name="Birren B.W."/>
            <person name="Henn M.R."/>
            <person name="Taylor J.W."/>
            <person name="Rounsley S.D."/>
        </authorList>
    </citation>
    <scope>NUCLEOTIDE SEQUENCE [LARGE SCALE GENOMIC DNA]</scope>
    <source>
        <strain evidence="2">RMSCC 2394</strain>
    </source>
</reference>
<dbReference type="Proteomes" id="UP000054565">
    <property type="component" value="Unassembled WGS sequence"/>
</dbReference>
<proteinExistence type="predicted"/>
<gene>
    <name evidence="1" type="ORF">CIRG_06377</name>
</gene>
<name>A0A0J6YDA7_COCIT</name>
<dbReference type="STRING" id="404692.A0A0J6YDA7"/>
<organism evidence="1 2">
    <name type="scientific">Coccidioides immitis RMSCC 2394</name>
    <dbReference type="NCBI Taxonomy" id="404692"/>
    <lineage>
        <taxon>Eukaryota</taxon>
        <taxon>Fungi</taxon>
        <taxon>Dikarya</taxon>
        <taxon>Ascomycota</taxon>
        <taxon>Pezizomycotina</taxon>
        <taxon>Eurotiomycetes</taxon>
        <taxon>Eurotiomycetidae</taxon>
        <taxon>Onygenales</taxon>
        <taxon>Onygenaceae</taxon>
        <taxon>Coccidioides</taxon>
    </lineage>
</organism>
<accession>A0A0J6YDA7</accession>
<dbReference type="OrthoDB" id="3549294at2759"/>
<dbReference type="AlphaFoldDB" id="A0A0J6YDA7"/>
<evidence type="ECO:0000313" key="1">
    <source>
        <dbReference type="EMBL" id="KMP06696.1"/>
    </source>
</evidence>
<evidence type="ECO:0000313" key="2">
    <source>
        <dbReference type="Proteomes" id="UP000054565"/>
    </source>
</evidence>
<sequence>MEDAVRPSKEAIERMRKTSQLVWSQHALTTSSELPLQCIQPQKMLGRVPAYLGRDFESRKDSLSLHHTSSLDGVSTLFISGKSIWQTTSEGECDLEQKVLPHRLLLGVQRSTTCVFADDSRFRHWPGVCNTPDNAEQGNYLAVLFYAWSYILSSTWLERQPSTLAQTRRMRYLHCRANESDIDDTQQHCGGFEIDLCSMDDDAARWWAAVLSPAGWQATVFHNGHIYKSPWSVRNIDTRPFILRRNYDQHCPGSTPPSSRQALKYLADFCATHNLSGQCCTALMATLFIPFNSGRTITLPLPVPYTPTAVFTRPSSSKLNIAPLPFSRDNIYEQRELLPYYMTLSCNGWALRSLLHSTFFNPDVYCNLVGSWLEPAFEALEPILDAEDYTGLTILLTRRQPVLGPLWLGAILTGTATTILHAIRSGQWAVDLHAAAWTGTEQSFLTTKLSGPRAAKQSRINRDDECRLLFLTGCDGFSSVPVCPWKPFGSSALSDTEIAVRLHARCRGHDLRYTTWKWDLDNGMELEDSGLKTNSACSKQIVSPSNNTPVVSGKSWRLNLQSVSEVATRSIFGWLRMTGYPPSEKDIRTHPWFDVGDSDEESCDEVSSA</sequence>
<protein>
    <submittedName>
        <fullName evidence="1">Uncharacterized protein</fullName>
    </submittedName>
</protein>
<dbReference type="EMBL" id="DS028096">
    <property type="protein sequence ID" value="KMP06696.1"/>
    <property type="molecule type" value="Genomic_DNA"/>
</dbReference>